<dbReference type="Proteomes" id="UP000620156">
    <property type="component" value="Unassembled WGS sequence"/>
</dbReference>
<comment type="caution">
    <text evidence="3">The sequence shown here is derived from an EMBL/GenBank/DDBJ whole genome shotgun (WGS) entry which is preliminary data.</text>
</comment>
<sequence>MVRHVAAGIDGSPESLAAAHWAAREAVRRGSPLLLVHAWQWRPHPSVPGSAGVSPQDWAERALARTAAGVRTAHPGLEVEERLVAEDPVTVLLSVADGAEAVVLGSRGLSAAAGFLVGSVSQRVVARSPRPVVIVRAGVGAASEHLPVVDGVSPEEIPEVPYRDVVLGLDVGAAGDEHVPPDELVGFAFEAAHLRGAPLRVVHAFGGDGADRTGAPPGAGAEPLAEHARAVVAALHPWREKWPRITVAETVTEDRAADELVRAAAGAGLVVVGRRDRGSGGGGHIGPVTHAVLHHVACPVAVVPYG</sequence>
<reference evidence="3" key="1">
    <citation type="journal article" date="2014" name="Int. J. Syst. Evol. Microbiol.">
        <title>Complete genome sequence of Corynebacterium casei LMG S-19264T (=DSM 44701T), isolated from a smear-ripened cheese.</title>
        <authorList>
            <consortium name="US DOE Joint Genome Institute (JGI-PGF)"/>
            <person name="Walter F."/>
            <person name="Albersmeier A."/>
            <person name="Kalinowski J."/>
            <person name="Ruckert C."/>
        </authorList>
    </citation>
    <scope>NUCLEOTIDE SEQUENCE</scope>
    <source>
        <strain evidence="3">JCM 3131</strain>
    </source>
</reference>
<dbReference type="RefSeq" id="WP_189219643.1">
    <property type="nucleotide sequence ID" value="NZ_BMQK01000016.1"/>
</dbReference>
<evidence type="ECO:0000313" key="3">
    <source>
        <dbReference type="EMBL" id="GGQ78913.1"/>
    </source>
</evidence>
<protein>
    <recommendedName>
        <fullName evidence="2">UspA domain-containing protein</fullName>
    </recommendedName>
</protein>
<comment type="similarity">
    <text evidence="1">Belongs to the universal stress protein A family.</text>
</comment>
<organism evidence="3 4">
    <name type="scientific">Streptomyces ruber</name>
    <dbReference type="NCBI Taxonomy" id="83378"/>
    <lineage>
        <taxon>Bacteria</taxon>
        <taxon>Bacillati</taxon>
        <taxon>Actinomycetota</taxon>
        <taxon>Actinomycetes</taxon>
        <taxon>Kitasatosporales</taxon>
        <taxon>Streptomycetaceae</taxon>
        <taxon>Streptomyces</taxon>
    </lineage>
</organism>
<evidence type="ECO:0000259" key="2">
    <source>
        <dbReference type="Pfam" id="PF00582"/>
    </source>
</evidence>
<reference evidence="3" key="2">
    <citation type="submission" date="2020-09" db="EMBL/GenBank/DDBJ databases">
        <authorList>
            <person name="Sun Q."/>
            <person name="Ohkuma M."/>
        </authorList>
    </citation>
    <scope>NUCLEOTIDE SEQUENCE</scope>
    <source>
        <strain evidence="3">JCM 3131</strain>
    </source>
</reference>
<proteinExistence type="inferred from homology"/>
<dbReference type="InterPro" id="IPR006016">
    <property type="entry name" value="UspA"/>
</dbReference>
<dbReference type="InterPro" id="IPR006015">
    <property type="entry name" value="Universal_stress_UspA"/>
</dbReference>
<dbReference type="SUPFAM" id="SSF52402">
    <property type="entry name" value="Adenine nucleotide alpha hydrolases-like"/>
    <property type="match status" value="2"/>
</dbReference>
<dbReference type="AlphaFoldDB" id="A0A918EWP9"/>
<gene>
    <name evidence="3" type="ORF">GCM10010145_55800</name>
</gene>
<dbReference type="PANTHER" id="PTHR46268">
    <property type="entry name" value="STRESS RESPONSE PROTEIN NHAX"/>
    <property type="match status" value="1"/>
</dbReference>
<keyword evidence="4" id="KW-1185">Reference proteome</keyword>
<accession>A0A918EWP9</accession>
<dbReference type="PANTHER" id="PTHR46268:SF6">
    <property type="entry name" value="UNIVERSAL STRESS PROTEIN UP12"/>
    <property type="match status" value="1"/>
</dbReference>
<dbReference type="EMBL" id="BMQK01000016">
    <property type="protein sequence ID" value="GGQ78913.1"/>
    <property type="molecule type" value="Genomic_DNA"/>
</dbReference>
<evidence type="ECO:0000256" key="1">
    <source>
        <dbReference type="ARBA" id="ARBA00008791"/>
    </source>
</evidence>
<dbReference type="Pfam" id="PF00582">
    <property type="entry name" value="Usp"/>
    <property type="match status" value="2"/>
</dbReference>
<feature type="domain" description="UspA" evidence="2">
    <location>
        <begin position="176"/>
        <end position="304"/>
    </location>
</feature>
<dbReference type="Gene3D" id="3.40.50.620">
    <property type="entry name" value="HUPs"/>
    <property type="match status" value="2"/>
</dbReference>
<dbReference type="PRINTS" id="PR01438">
    <property type="entry name" value="UNVRSLSTRESS"/>
</dbReference>
<name>A0A918EWP9_9ACTN</name>
<dbReference type="InterPro" id="IPR014729">
    <property type="entry name" value="Rossmann-like_a/b/a_fold"/>
</dbReference>
<evidence type="ECO:0000313" key="4">
    <source>
        <dbReference type="Proteomes" id="UP000620156"/>
    </source>
</evidence>
<feature type="domain" description="UspA" evidence="2">
    <location>
        <begin position="1"/>
        <end position="136"/>
    </location>
</feature>